<dbReference type="Pfam" id="PF06224">
    <property type="entry name" value="AlkZ-like"/>
    <property type="match status" value="1"/>
</dbReference>
<dbReference type="Proteomes" id="UP000321805">
    <property type="component" value="Chromosome"/>
</dbReference>
<organism evidence="1 2">
    <name type="scientific">Baekduia soli</name>
    <dbReference type="NCBI Taxonomy" id="496014"/>
    <lineage>
        <taxon>Bacteria</taxon>
        <taxon>Bacillati</taxon>
        <taxon>Actinomycetota</taxon>
        <taxon>Thermoleophilia</taxon>
        <taxon>Solirubrobacterales</taxon>
        <taxon>Baekduiaceae</taxon>
        <taxon>Baekduia</taxon>
    </lineage>
</organism>
<dbReference type="OrthoDB" id="9148135at2"/>
<reference evidence="1 2" key="1">
    <citation type="journal article" date="2018" name="J. Microbiol.">
        <title>Baekduia soli gen. nov., sp. nov., a novel bacterium isolated from the soil of Baekdu Mountain and proposal of a novel family name, Baekduiaceae fam. nov.</title>
        <authorList>
            <person name="An D.S."/>
            <person name="Siddiqi M.Z."/>
            <person name="Kim K.H."/>
            <person name="Yu H.S."/>
            <person name="Im W.T."/>
        </authorList>
    </citation>
    <scope>NUCLEOTIDE SEQUENCE [LARGE SCALE GENOMIC DNA]</scope>
    <source>
        <strain evidence="1 2">BR7-21</strain>
    </source>
</reference>
<protein>
    <submittedName>
        <fullName evidence="1">Winged helix DNA-binding domain-containing protein</fullName>
    </submittedName>
</protein>
<proteinExistence type="predicted"/>
<evidence type="ECO:0000313" key="1">
    <source>
        <dbReference type="EMBL" id="QEC47131.1"/>
    </source>
</evidence>
<dbReference type="GO" id="GO:0003677">
    <property type="term" value="F:DNA binding"/>
    <property type="evidence" value="ECO:0007669"/>
    <property type="project" value="UniProtKB-KW"/>
</dbReference>
<dbReference type="AlphaFoldDB" id="A0A5B8U2H2"/>
<dbReference type="PANTHER" id="PTHR38479">
    <property type="entry name" value="LMO0824 PROTEIN"/>
    <property type="match status" value="1"/>
</dbReference>
<gene>
    <name evidence="1" type="ORF">FSW04_05705</name>
</gene>
<evidence type="ECO:0000313" key="2">
    <source>
        <dbReference type="Proteomes" id="UP000321805"/>
    </source>
</evidence>
<dbReference type="KEGG" id="bsol:FSW04_05705"/>
<dbReference type="EMBL" id="CP042430">
    <property type="protein sequence ID" value="QEC47131.1"/>
    <property type="molecule type" value="Genomic_DNA"/>
</dbReference>
<dbReference type="PANTHER" id="PTHR38479:SF2">
    <property type="entry name" value="WINGED HELIX DNA-BINDING DOMAIN-CONTAINING PROTEIN"/>
    <property type="match status" value="1"/>
</dbReference>
<name>A0A5B8U2H2_9ACTN</name>
<keyword evidence="2" id="KW-1185">Reference proteome</keyword>
<dbReference type="InterPro" id="IPR009351">
    <property type="entry name" value="AlkZ-like"/>
</dbReference>
<sequence>MTPRRFDVAQRRARLGVRHHLAPGARAPHAEDVAAGVVAIHSTDPSSVVVGTWARLADRTATAAELERALYEERTLLRLLAMRRTMFVVDRAVAPIVHAACSLTVAARERAKLLKLLEEAGIGGRRRAAWLAKAEAALLEALASGDELTAVQLADADARLGTEIVLAPGRAYEARVRVASRVLTVLAAEGRVVRTRPRGGWASTQFRWAALPAWAGAPLEELEPARADAALALRWLCAYGPASPEDLQWWTGWPAARTRRALDQDAVTACTLEDGAPGVVAADDLDDVDADPWVALLPALDATPMGWKRRGFYLGEHAERVFDANGNVGPTVWCDGRIVGGWARPPGSGELAFTLLEDVGAEARAAIAAEAAALAPRLGDARLAPRARGYSPVERELLGR</sequence>
<accession>A0A5B8U2H2</accession>
<keyword evidence="1" id="KW-0238">DNA-binding</keyword>